<reference evidence="1" key="1">
    <citation type="submission" date="2021-10" db="EMBL/GenBank/DDBJ databases">
        <authorList>
            <person name="Piombo E."/>
        </authorList>
    </citation>
    <scope>NUCLEOTIDE SEQUENCE</scope>
</reference>
<gene>
    <name evidence="1" type="ORF">CRHIZ90672A_00010354</name>
</gene>
<name>A0A9N9V950_9HYPO</name>
<accession>A0A9N9V950</accession>
<protein>
    <submittedName>
        <fullName evidence="1">Uncharacterized protein</fullName>
    </submittedName>
</protein>
<keyword evidence="2" id="KW-1185">Reference proteome</keyword>
<evidence type="ECO:0000313" key="2">
    <source>
        <dbReference type="Proteomes" id="UP000696573"/>
    </source>
</evidence>
<dbReference type="EMBL" id="CABFNQ020000659">
    <property type="protein sequence ID" value="CAH0021675.1"/>
    <property type="molecule type" value="Genomic_DNA"/>
</dbReference>
<evidence type="ECO:0000313" key="1">
    <source>
        <dbReference type="EMBL" id="CAH0021675.1"/>
    </source>
</evidence>
<comment type="caution">
    <text evidence="1">The sequence shown here is derived from an EMBL/GenBank/DDBJ whole genome shotgun (WGS) entry which is preliminary data.</text>
</comment>
<dbReference type="AlphaFoldDB" id="A0A9N9V950"/>
<proteinExistence type="predicted"/>
<organism evidence="1 2">
    <name type="scientific">Clonostachys rhizophaga</name>
    <dbReference type="NCBI Taxonomy" id="160324"/>
    <lineage>
        <taxon>Eukaryota</taxon>
        <taxon>Fungi</taxon>
        <taxon>Dikarya</taxon>
        <taxon>Ascomycota</taxon>
        <taxon>Pezizomycotina</taxon>
        <taxon>Sordariomycetes</taxon>
        <taxon>Hypocreomycetidae</taxon>
        <taxon>Hypocreales</taxon>
        <taxon>Bionectriaceae</taxon>
        <taxon>Clonostachys</taxon>
    </lineage>
</organism>
<dbReference type="Proteomes" id="UP000696573">
    <property type="component" value="Unassembled WGS sequence"/>
</dbReference>
<sequence length="117" mass="12501">MSTVAARIERDIKVLARAWGPHGRLSGHLRETGIGEAGAIQKAIYRAATSNSISMDHQGLTEGDAGHRLRSSYGLDGLAQRLEGEAIETPMFEESLAAMTSLNPALGIGKIRGPSRY</sequence>